<feature type="chain" id="PRO_5012441549" evidence="1">
    <location>
        <begin position="23"/>
        <end position="417"/>
    </location>
</feature>
<feature type="signal peptide" evidence="1">
    <location>
        <begin position="1"/>
        <end position="22"/>
    </location>
</feature>
<dbReference type="SUPFAM" id="SSF63825">
    <property type="entry name" value="YWTD domain"/>
    <property type="match status" value="1"/>
</dbReference>
<proteinExistence type="predicted"/>
<dbReference type="Gene3D" id="2.120.10.30">
    <property type="entry name" value="TolB, C-terminal domain"/>
    <property type="match status" value="1"/>
</dbReference>
<dbReference type="AlphaFoldDB" id="A0A1Y6FIG8"/>
<evidence type="ECO:0000313" key="3">
    <source>
        <dbReference type="Proteomes" id="UP000194420"/>
    </source>
</evidence>
<name>A0A1Y6FIG8_9SPHN</name>
<evidence type="ECO:0000313" key="2">
    <source>
        <dbReference type="EMBL" id="SMQ74635.1"/>
    </source>
</evidence>
<evidence type="ECO:0000256" key="1">
    <source>
        <dbReference type="SAM" id="SignalP"/>
    </source>
</evidence>
<dbReference type="Proteomes" id="UP000194420">
    <property type="component" value="Unassembled WGS sequence"/>
</dbReference>
<dbReference type="RefSeq" id="WP_086438654.1">
    <property type="nucleotide sequence ID" value="NZ_FXWG01000003.1"/>
</dbReference>
<dbReference type="OrthoDB" id="8584394at2"/>
<reference evidence="3" key="1">
    <citation type="submission" date="2017-04" db="EMBL/GenBank/DDBJ databases">
        <authorList>
            <person name="Varghese N."/>
            <person name="Submissions S."/>
        </authorList>
    </citation>
    <scope>NUCLEOTIDE SEQUENCE [LARGE SCALE GENOMIC DNA]</scope>
</reference>
<gene>
    <name evidence="2" type="ORF">SAMN06297468_2820</name>
</gene>
<keyword evidence="3" id="KW-1185">Reference proteome</keyword>
<organism evidence="2 3">
    <name type="scientific">Altererythrobacter xiamenensis</name>
    <dbReference type="NCBI Taxonomy" id="1316679"/>
    <lineage>
        <taxon>Bacteria</taxon>
        <taxon>Pseudomonadati</taxon>
        <taxon>Pseudomonadota</taxon>
        <taxon>Alphaproteobacteria</taxon>
        <taxon>Sphingomonadales</taxon>
        <taxon>Erythrobacteraceae</taxon>
        <taxon>Altererythrobacter</taxon>
    </lineage>
</organism>
<protein>
    <submittedName>
        <fullName evidence="2">Uncharacterized protein</fullName>
    </submittedName>
</protein>
<dbReference type="InterPro" id="IPR011042">
    <property type="entry name" value="6-blade_b-propeller_TolB-like"/>
</dbReference>
<accession>A0A1Y6FIG8</accession>
<sequence>MRGLARPFIAGFALALSAPVVAKDAEEATSVAAWRAVDAETGKIGDVEGLEQLARDFPDSGSVRLRMLQPLIDAGEIDKVLETLEWLYDRGYVFSDVAQTQIEKLVGSVAPGRVAERLRAEAEVIAASEVIDFVISDARLVESVLHDPIDDRLIVSSVIDKAVFGHKWTETWEGYRPRNASNISGIGLSQPDGQVIWMASGRIDGSDAEDEFHGLIGLGRVGLQEFRIPTPDNASISDITVADDGRIYASDPLGGGVYRASPDAIEMEQLVAPGTFRSPQGLATSADGTKLYVSDYRYGIAIVDLATRKVSRLASDLPLILDGVDGMWRYKNELIAVQNGTSPMRIAAFELSEDGMRVVGHRILEQSNPEWTEPLSGSIDGDALIYIGNGQWDRYVDGELAQGKEALSTQIRRLPLD</sequence>
<dbReference type="EMBL" id="FXWG01000003">
    <property type="protein sequence ID" value="SMQ74635.1"/>
    <property type="molecule type" value="Genomic_DNA"/>
</dbReference>
<keyword evidence="1" id="KW-0732">Signal</keyword>